<dbReference type="PANTHER" id="PTHR43003">
    <property type="entry name" value="DNA-3-METHYLADENINE GLYCOSYLASE"/>
    <property type="match status" value="1"/>
</dbReference>
<proteinExistence type="inferred from homology"/>
<evidence type="ECO:0000313" key="13">
    <source>
        <dbReference type="EMBL" id="AJA92320.1"/>
    </source>
</evidence>
<comment type="catalytic activity">
    <reaction evidence="11">
        <text>L-seryl-[protein] + ATP = O-phospho-L-seryl-[protein] + ADP + H(+)</text>
        <dbReference type="Rhea" id="RHEA:17989"/>
        <dbReference type="Rhea" id="RHEA-COMP:9863"/>
        <dbReference type="Rhea" id="RHEA-COMP:11604"/>
        <dbReference type="ChEBI" id="CHEBI:15378"/>
        <dbReference type="ChEBI" id="CHEBI:29999"/>
        <dbReference type="ChEBI" id="CHEBI:30616"/>
        <dbReference type="ChEBI" id="CHEBI:83421"/>
        <dbReference type="ChEBI" id="CHEBI:456216"/>
        <dbReference type="EC" id="2.7.11.1"/>
    </reaction>
</comment>
<evidence type="ECO:0000256" key="5">
    <source>
        <dbReference type="ARBA" id="ARBA00022741"/>
    </source>
</evidence>
<dbReference type="GO" id="GO:0032993">
    <property type="term" value="C:protein-DNA complex"/>
    <property type="evidence" value="ECO:0007669"/>
    <property type="project" value="TreeGrafter"/>
</dbReference>
<dbReference type="GO" id="GO:0005737">
    <property type="term" value="C:cytoplasm"/>
    <property type="evidence" value="ECO:0007669"/>
    <property type="project" value="TreeGrafter"/>
</dbReference>
<comment type="similarity">
    <text evidence="1">Belongs to the alkylbase DNA glycosidase AlkA family.</text>
</comment>
<dbReference type="EMBL" id="LXWN01000002">
    <property type="protein sequence ID" value="PTL87289.1"/>
    <property type="molecule type" value="Genomic_DNA"/>
</dbReference>
<evidence type="ECO:0000256" key="11">
    <source>
        <dbReference type="ARBA" id="ARBA00048679"/>
    </source>
</evidence>
<keyword evidence="16" id="KW-1185">Reference proteome</keyword>
<keyword evidence="6" id="KW-0227">DNA damage</keyword>
<dbReference type="InterPro" id="IPR011257">
    <property type="entry name" value="DNA_glycosylase"/>
</dbReference>
<dbReference type="GO" id="GO:0006285">
    <property type="term" value="P:base-excision repair, AP site formation"/>
    <property type="evidence" value="ECO:0007669"/>
    <property type="project" value="TreeGrafter"/>
</dbReference>
<dbReference type="SUPFAM" id="SSF56112">
    <property type="entry name" value="Protein kinase-like (PK-like)"/>
    <property type="match status" value="1"/>
</dbReference>
<dbReference type="InterPro" id="IPR003265">
    <property type="entry name" value="HhH-GPD_domain"/>
</dbReference>
<dbReference type="GO" id="GO:0043916">
    <property type="term" value="F:DNA-7-methylguanine glycosylase activity"/>
    <property type="evidence" value="ECO:0007669"/>
    <property type="project" value="TreeGrafter"/>
</dbReference>
<keyword evidence="9" id="KW-0234">DNA repair</keyword>
<keyword evidence="3" id="KW-0723">Serine/threonine-protein kinase</keyword>
<dbReference type="GO" id="GO:0006307">
    <property type="term" value="P:DNA alkylation repair"/>
    <property type="evidence" value="ECO:0007669"/>
    <property type="project" value="TreeGrafter"/>
</dbReference>
<evidence type="ECO:0000256" key="1">
    <source>
        <dbReference type="ARBA" id="ARBA00010817"/>
    </source>
</evidence>
<evidence type="ECO:0000256" key="9">
    <source>
        <dbReference type="ARBA" id="ARBA00023204"/>
    </source>
</evidence>
<evidence type="ECO:0000259" key="12">
    <source>
        <dbReference type="SMART" id="SM00478"/>
    </source>
</evidence>
<dbReference type="EMBL" id="CP007026">
    <property type="protein sequence ID" value="AJA92320.1"/>
    <property type="molecule type" value="Genomic_DNA"/>
</dbReference>
<evidence type="ECO:0000256" key="2">
    <source>
        <dbReference type="ARBA" id="ARBA00012513"/>
    </source>
</evidence>
<dbReference type="KEGG" id="nbv:T478_0008"/>
<dbReference type="GO" id="GO:0004674">
    <property type="term" value="F:protein serine/threonine kinase activity"/>
    <property type="evidence" value="ECO:0007669"/>
    <property type="project" value="UniProtKB-KW"/>
</dbReference>
<dbReference type="STRING" id="1410606.T478_0008"/>
<dbReference type="InterPro" id="IPR018934">
    <property type="entry name" value="RIO_dom"/>
</dbReference>
<sequence length="455" mass="52084">MTQRFQQISIFEEEPYNKILCFPKVKESEVKKRLNELKKIGVTHVSFTGPLQIEKCHILGKGYVGMVVLAKKNNEIVALKIRRIDSPRENMSNEAKLLQIVNKLDIGPKFIKNSKNFLVMEYIDGEKIIDWAKKTETKSQEVRSVLNNVLRECYLLDDAGLDHGELSTIDKHVIVGKNKNTIIDFESSSTNRKPSNVTGATQGILIGTGLAKIIQKKIKLPPKETIINLIRQYKKNPNLENFEKITIGLKLQTPGRFEKEVSLLRSDKKLGPLIRRIGPCSMRITKNPFQTLVEAIIYQQLSEASATAITKRFLKLYKKFPTPRQVNNTTDKKLKDIGLSGTKINYIKGLSKLIIQKKIDFKKIAKLNDQQVIEELTKIKGIGNWTTQIYLMFCLQRKDVFPVGDLGIQKGIRDLFSLKELPDPKTMEKFSARWKPNRSIACWYIWKSQRINSIG</sequence>
<evidence type="ECO:0000256" key="8">
    <source>
        <dbReference type="ARBA" id="ARBA00022840"/>
    </source>
</evidence>
<dbReference type="Pfam" id="PF01163">
    <property type="entry name" value="RIO1"/>
    <property type="match status" value="1"/>
</dbReference>
<protein>
    <recommendedName>
        <fullName evidence="2">non-specific serine/threonine protein kinase</fullName>
        <ecNumber evidence="2">2.7.11.1</ecNumber>
    </recommendedName>
</protein>
<dbReference type="Gene3D" id="1.10.340.30">
    <property type="entry name" value="Hypothetical protein, domain 2"/>
    <property type="match status" value="1"/>
</dbReference>
<comment type="catalytic activity">
    <reaction evidence="10">
        <text>L-threonyl-[protein] + ATP = O-phospho-L-threonyl-[protein] + ADP + H(+)</text>
        <dbReference type="Rhea" id="RHEA:46608"/>
        <dbReference type="Rhea" id="RHEA-COMP:11060"/>
        <dbReference type="Rhea" id="RHEA-COMP:11605"/>
        <dbReference type="ChEBI" id="CHEBI:15378"/>
        <dbReference type="ChEBI" id="CHEBI:30013"/>
        <dbReference type="ChEBI" id="CHEBI:30616"/>
        <dbReference type="ChEBI" id="CHEBI:61977"/>
        <dbReference type="ChEBI" id="CHEBI:456216"/>
        <dbReference type="EC" id="2.7.11.1"/>
    </reaction>
</comment>
<dbReference type="Pfam" id="PF00730">
    <property type="entry name" value="HhH-GPD"/>
    <property type="match status" value="1"/>
</dbReference>
<reference evidence="13 15" key="1">
    <citation type="journal article" date="2015" name="Proc. Natl. Acad. Sci. U.S.A.">
        <title>Genomic and proteomic characterization of "Candidatus Nitrosopelagicus brevis": An ammonia-oxidizing archaeon from the open ocean.</title>
        <authorList>
            <person name="Santoro A.E."/>
            <person name="Dupont C.L."/>
            <person name="Richter R.A."/>
            <person name="Craig M.T."/>
            <person name="Carini P."/>
            <person name="McIlvin M.R."/>
            <person name="Yang Y."/>
            <person name="Orsi W.D."/>
            <person name="Moran D.M."/>
            <person name="Saito M.A."/>
        </authorList>
    </citation>
    <scope>NUCLEOTIDE SEQUENCE [LARGE SCALE GENOMIC DNA]</scope>
    <source>
        <strain evidence="13">CN25</strain>
        <strain evidence="15">V2</strain>
    </source>
</reference>
<dbReference type="GO" id="GO:0005524">
    <property type="term" value="F:ATP binding"/>
    <property type="evidence" value="ECO:0007669"/>
    <property type="project" value="UniProtKB-KW"/>
</dbReference>
<dbReference type="Proteomes" id="UP000241022">
    <property type="component" value="Unassembled WGS sequence"/>
</dbReference>
<evidence type="ECO:0000256" key="4">
    <source>
        <dbReference type="ARBA" id="ARBA00022679"/>
    </source>
</evidence>
<evidence type="ECO:0000256" key="10">
    <source>
        <dbReference type="ARBA" id="ARBA00047899"/>
    </source>
</evidence>
<dbReference type="HOGENOM" id="CLU_600796_0_0_2"/>
<dbReference type="Gene3D" id="1.10.510.10">
    <property type="entry name" value="Transferase(Phosphotransferase) domain 1"/>
    <property type="match status" value="1"/>
</dbReference>
<keyword evidence="5" id="KW-0547">Nucleotide-binding</keyword>
<dbReference type="GeneID" id="92355761"/>
<dbReference type="GO" id="GO:0032131">
    <property type="term" value="F:alkylated DNA binding"/>
    <property type="evidence" value="ECO:0007669"/>
    <property type="project" value="TreeGrafter"/>
</dbReference>
<dbReference type="FunFam" id="1.10.340.30:FF:000004">
    <property type="entry name" value="DNA-3-methyladenine glycosylase II"/>
    <property type="match status" value="1"/>
</dbReference>
<gene>
    <name evidence="14" type="ORF">A7X95_05125</name>
    <name evidence="13" type="ORF">T478_0008</name>
</gene>
<dbReference type="GO" id="GO:0008725">
    <property type="term" value="F:DNA-3-methyladenine glycosylase activity"/>
    <property type="evidence" value="ECO:0007669"/>
    <property type="project" value="TreeGrafter"/>
</dbReference>
<reference evidence="14 16" key="3">
    <citation type="submission" date="2018-04" db="EMBL/GenBank/DDBJ databases">
        <title>Transcriptomics of ammonia oxidizing archaea.</title>
        <authorList>
            <person name="Carini P."/>
        </authorList>
    </citation>
    <scope>NUCLEOTIDE SEQUENCE [LARGE SCALE GENOMIC DNA]</scope>
    <source>
        <strain evidence="14 16">U25</strain>
    </source>
</reference>
<dbReference type="EC" id="2.7.11.1" evidence="2"/>
<dbReference type="Proteomes" id="UP000030944">
    <property type="component" value="Chromosome"/>
</dbReference>
<dbReference type="OrthoDB" id="8200at2157"/>
<feature type="domain" description="HhH-GPD" evidence="12">
    <location>
        <begin position="297"/>
        <end position="450"/>
    </location>
</feature>
<evidence type="ECO:0000256" key="3">
    <source>
        <dbReference type="ARBA" id="ARBA00022527"/>
    </source>
</evidence>
<reference evidence="14" key="2">
    <citation type="submission" date="2016-05" db="EMBL/GenBank/DDBJ databases">
        <authorList>
            <person name="Lavstsen T."/>
            <person name="Jespersen J.S."/>
        </authorList>
    </citation>
    <scope>NUCLEOTIDE SEQUENCE [LARGE SCALE GENOMIC DNA]</scope>
    <source>
        <strain evidence="14">U25</strain>
    </source>
</reference>
<dbReference type="AlphaFoldDB" id="A0A0A7V6K9"/>
<evidence type="ECO:0000256" key="7">
    <source>
        <dbReference type="ARBA" id="ARBA00022777"/>
    </source>
</evidence>
<name>A0A0A7V6K9_9ARCH</name>
<keyword evidence="4" id="KW-0808">Transferase</keyword>
<accession>A0A0A7V6K9</accession>
<keyword evidence="7" id="KW-0418">Kinase</keyword>
<dbReference type="RefSeq" id="WP_082008704.1">
    <property type="nucleotide sequence ID" value="NZ_CP007026.1"/>
</dbReference>
<keyword evidence="8" id="KW-0067">ATP-binding</keyword>
<evidence type="ECO:0000313" key="16">
    <source>
        <dbReference type="Proteomes" id="UP000241022"/>
    </source>
</evidence>
<dbReference type="SMART" id="SM00478">
    <property type="entry name" value="ENDO3c"/>
    <property type="match status" value="1"/>
</dbReference>
<dbReference type="Gene3D" id="1.10.1670.40">
    <property type="match status" value="1"/>
</dbReference>
<evidence type="ECO:0000313" key="15">
    <source>
        <dbReference type="Proteomes" id="UP000030944"/>
    </source>
</evidence>
<dbReference type="InterPro" id="IPR051912">
    <property type="entry name" value="Alkylbase_DNA_Glycosylase/TA"/>
</dbReference>
<evidence type="ECO:0000313" key="14">
    <source>
        <dbReference type="EMBL" id="PTL87289.1"/>
    </source>
</evidence>
<dbReference type="SUPFAM" id="SSF48150">
    <property type="entry name" value="DNA-glycosylase"/>
    <property type="match status" value="1"/>
</dbReference>
<organism evidence="13 15">
    <name type="scientific">Candidatus Nitrosopelagicus brevis</name>
    <dbReference type="NCBI Taxonomy" id="1410606"/>
    <lineage>
        <taxon>Archaea</taxon>
        <taxon>Nitrososphaerota</taxon>
    </lineage>
</organism>
<dbReference type="PANTHER" id="PTHR43003:SF5">
    <property type="entry name" value="DNA-3-METHYLADENINE GLYCOSYLASE"/>
    <property type="match status" value="1"/>
</dbReference>
<dbReference type="CDD" id="cd00056">
    <property type="entry name" value="ENDO3c"/>
    <property type="match status" value="1"/>
</dbReference>
<evidence type="ECO:0000256" key="6">
    <source>
        <dbReference type="ARBA" id="ARBA00022763"/>
    </source>
</evidence>
<dbReference type="InterPro" id="IPR011009">
    <property type="entry name" value="Kinase-like_dom_sf"/>
</dbReference>